<name>A0ABW4TZL8_9SPHN</name>
<dbReference type="Proteomes" id="UP001597400">
    <property type="component" value="Unassembled WGS sequence"/>
</dbReference>
<accession>A0ABW4TZL8</accession>
<dbReference type="RefSeq" id="WP_380930939.1">
    <property type="nucleotide sequence ID" value="NZ_JBHUGS010000004.1"/>
</dbReference>
<dbReference type="InterPro" id="IPR013319">
    <property type="entry name" value="GH11/12"/>
</dbReference>
<dbReference type="SUPFAM" id="SSF49899">
    <property type="entry name" value="Concanavalin A-like lectins/glucanases"/>
    <property type="match status" value="1"/>
</dbReference>
<keyword evidence="2" id="KW-1185">Reference proteome</keyword>
<evidence type="ECO:0000313" key="1">
    <source>
        <dbReference type="EMBL" id="MFD1951943.1"/>
    </source>
</evidence>
<evidence type="ECO:0008006" key="3">
    <source>
        <dbReference type="Google" id="ProtNLM"/>
    </source>
</evidence>
<gene>
    <name evidence="1" type="ORF">ACFSGX_14310</name>
</gene>
<reference evidence="2" key="1">
    <citation type="journal article" date="2019" name="Int. J. Syst. Evol. Microbiol.">
        <title>The Global Catalogue of Microorganisms (GCM) 10K type strain sequencing project: providing services to taxonomists for standard genome sequencing and annotation.</title>
        <authorList>
            <consortium name="The Broad Institute Genomics Platform"/>
            <consortium name="The Broad Institute Genome Sequencing Center for Infectious Disease"/>
            <person name="Wu L."/>
            <person name="Ma J."/>
        </authorList>
    </citation>
    <scope>NUCLEOTIDE SEQUENCE [LARGE SCALE GENOMIC DNA]</scope>
    <source>
        <strain evidence="2">CGMCC 1.12702</strain>
    </source>
</reference>
<sequence length="266" mass="29769">MTVIRRLGIGLLAVLALLFVFARYPAWGGDRLVVAARTNFHKGPYTAYAQPWGGDADPLYRYWATYADTMRIDPARFPNNTAMHWRWPPHAPRGAGVWAYDFIAYGNYDGGPPETPVPPRQIDRIRTLRHDFAWTSTGLGRANVLTEFYLRSDPADSESKLLEIGFLLSAPPRTIAFADGGKPIGQYRDAAGREWKASLNEKYVLFLPTDNAPVAKGTLDILAALRWLKAQKLVTGTEWFTGIAIGAEPMAGFGHLQIDRWKVDYE</sequence>
<protein>
    <recommendedName>
        <fullName evidence="3">DUF3750 domain-containing protein</fullName>
    </recommendedName>
</protein>
<proteinExistence type="predicted"/>
<dbReference type="Gene3D" id="2.60.120.180">
    <property type="match status" value="1"/>
</dbReference>
<evidence type="ECO:0000313" key="2">
    <source>
        <dbReference type="Proteomes" id="UP001597400"/>
    </source>
</evidence>
<organism evidence="1 2">
    <name type="scientific">Sphingomonas arantia</name>
    <dbReference type="NCBI Taxonomy" id="1460676"/>
    <lineage>
        <taxon>Bacteria</taxon>
        <taxon>Pseudomonadati</taxon>
        <taxon>Pseudomonadota</taxon>
        <taxon>Alphaproteobacteria</taxon>
        <taxon>Sphingomonadales</taxon>
        <taxon>Sphingomonadaceae</taxon>
        <taxon>Sphingomonas</taxon>
    </lineage>
</organism>
<comment type="caution">
    <text evidence="1">The sequence shown here is derived from an EMBL/GenBank/DDBJ whole genome shotgun (WGS) entry which is preliminary data.</text>
</comment>
<dbReference type="EMBL" id="JBHUGS010000004">
    <property type="protein sequence ID" value="MFD1951943.1"/>
    <property type="molecule type" value="Genomic_DNA"/>
</dbReference>
<dbReference type="InterPro" id="IPR013320">
    <property type="entry name" value="ConA-like_dom_sf"/>
</dbReference>